<dbReference type="InterPro" id="IPR015422">
    <property type="entry name" value="PyrdxlP-dep_Trfase_small"/>
</dbReference>
<dbReference type="SUPFAM" id="SSF53383">
    <property type="entry name" value="PLP-dependent transferases"/>
    <property type="match status" value="1"/>
</dbReference>
<reference evidence="1" key="1">
    <citation type="journal article" date="2014" name="Front. Microbiol.">
        <title>High frequency of phylogenetically diverse reductive dehalogenase-homologous genes in deep subseafloor sedimentary metagenomes.</title>
        <authorList>
            <person name="Kawai M."/>
            <person name="Futagami T."/>
            <person name="Toyoda A."/>
            <person name="Takaki Y."/>
            <person name="Nishi S."/>
            <person name="Hori S."/>
            <person name="Arai W."/>
            <person name="Tsubouchi T."/>
            <person name="Morono Y."/>
            <person name="Uchiyama I."/>
            <person name="Ito T."/>
            <person name="Fujiyama A."/>
            <person name="Inagaki F."/>
            <person name="Takami H."/>
        </authorList>
    </citation>
    <scope>NUCLEOTIDE SEQUENCE</scope>
    <source>
        <strain evidence="1">Expedition CK06-06</strain>
    </source>
</reference>
<sequence length="48" mass="5080">SEAGVATLAGTDFGEYGEGYLRLSYATSQDNIKKALERINTALSKVLG</sequence>
<organism evidence="1">
    <name type="scientific">marine sediment metagenome</name>
    <dbReference type="NCBI Taxonomy" id="412755"/>
    <lineage>
        <taxon>unclassified sequences</taxon>
        <taxon>metagenomes</taxon>
        <taxon>ecological metagenomes</taxon>
    </lineage>
</organism>
<evidence type="ECO:0008006" key="2">
    <source>
        <dbReference type="Google" id="ProtNLM"/>
    </source>
</evidence>
<accession>X1SGA4</accession>
<feature type="non-terminal residue" evidence="1">
    <location>
        <position position="1"/>
    </location>
</feature>
<dbReference type="AlphaFoldDB" id="X1SGA4"/>
<name>X1SGA4_9ZZZZ</name>
<protein>
    <recommendedName>
        <fullName evidence="2">Aminotransferase class I/classII domain-containing protein</fullName>
    </recommendedName>
</protein>
<gene>
    <name evidence="1" type="ORF">S12H4_22727</name>
</gene>
<evidence type="ECO:0000313" key="1">
    <source>
        <dbReference type="EMBL" id="GAI78181.1"/>
    </source>
</evidence>
<dbReference type="Gene3D" id="3.90.1150.10">
    <property type="entry name" value="Aspartate Aminotransferase, domain 1"/>
    <property type="match status" value="1"/>
</dbReference>
<dbReference type="EMBL" id="BARW01011909">
    <property type="protein sequence ID" value="GAI78181.1"/>
    <property type="molecule type" value="Genomic_DNA"/>
</dbReference>
<dbReference type="InterPro" id="IPR015424">
    <property type="entry name" value="PyrdxlP-dep_Trfase"/>
</dbReference>
<comment type="caution">
    <text evidence="1">The sequence shown here is derived from an EMBL/GenBank/DDBJ whole genome shotgun (WGS) entry which is preliminary data.</text>
</comment>
<proteinExistence type="predicted"/>